<reference evidence="1 2" key="1">
    <citation type="journal article" date="2016" name="Nat. Commun.">
        <title>Thousands of microbial genomes shed light on interconnected biogeochemical processes in an aquifer system.</title>
        <authorList>
            <person name="Anantharaman K."/>
            <person name="Brown C.T."/>
            <person name="Hug L.A."/>
            <person name="Sharon I."/>
            <person name="Castelle C.J."/>
            <person name="Probst A.J."/>
            <person name="Thomas B.C."/>
            <person name="Singh A."/>
            <person name="Wilkins M.J."/>
            <person name="Karaoz U."/>
            <person name="Brodie E.L."/>
            <person name="Williams K.H."/>
            <person name="Hubbard S.S."/>
            <person name="Banfield J.F."/>
        </authorList>
    </citation>
    <scope>NUCLEOTIDE SEQUENCE [LARGE SCALE GENOMIC DNA]</scope>
</reference>
<evidence type="ECO:0000313" key="2">
    <source>
        <dbReference type="Proteomes" id="UP000177486"/>
    </source>
</evidence>
<dbReference type="EMBL" id="MHMQ01000037">
    <property type="protein sequence ID" value="OGZ29405.1"/>
    <property type="molecule type" value="Genomic_DNA"/>
</dbReference>
<dbReference type="AlphaFoldDB" id="A0A1G2EU82"/>
<proteinExistence type="predicted"/>
<accession>A0A1G2EU82</accession>
<protein>
    <submittedName>
        <fullName evidence="1">Uncharacterized protein</fullName>
    </submittedName>
</protein>
<comment type="caution">
    <text evidence="1">The sequence shown here is derived from an EMBL/GenBank/DDBJ whole genome shotgun (WGS) entry which is preliminary data.</text>
</comment>
<sequence length="109" mass="12441">MKIDWYGNNGYSFPKPGTVKKMICGVCGTPMKVKRNVLGPTGWAMAAAGRKCKHDSFACPHVKKDWHQRIHNLKIDVYLAEINKAVDYLKRKKSAEKEIKKILKKRAAR</sequence>
<organism evidence="1 2">
    <name type="scientific">Candidatus Niyogibacteria bacterium RIFCSPLOWO2_01_FULL_45_48</name>
    <dbReference type="NCBI Taxonomy" id="1801724"/>
    <lineage>
        <taxon>Bacteria</taxon>
        <taxon>Candidatus Niyogiibacteriota</taxon>
    </lineage>
</organism>
<gene>
    <name evidence="1" type="ORF">A2931_03365</name>
</gene>
<dbReference type="Proteomes" id="UP000177486">
    <property type="component" value="Unassembled WGS sequence"/>
</dbReference>
<name>A0A1G2EU82_9BACT</name>
<evidence type="ECO:0000313" key="1">
    <source>
        <dbReference type="EMBL" id="OGZ29405.1"/>
    </source>
</evidence>